<dbReference type="InterPro" id="IPR027417">
    <property type="entry name" value="P-loop_NTPase"/>
</dbReference>
<protein>
    <submittedName>
        <fullName evidence="5">Uncharacterized protein</fullName>
    </submittedName>
</protein>
<dbReference type="InterPro" id="IPR036770">
    <property type="entry name" value="Ankyrin_rpt-contain_sf"/>
</dbReference>
<dbReference type="Pfam" id="PF22939">
    <property type="entry name" value="WHD_GPIID"/>
    <property type="match status" value="1"/>
</dbReference>
<evidence type="ECO:0000256" key="1">
    <source>
        <dbReference type="ARBA" id="ARBA00022737"/>
    </source>
</evidence>
<evidence type="ECO:0000259" key="3">
    <source>
        <dbReference type="Pfam" id="PF22939"/>
    </source>
</evidence>
<dbReference type="AlphaFoldDB" id="A0A0F8A0Z7"/>
<feature type="domain" description="Nephrocystin 3-like N-terminal" evidence="4">
    <location>
        <begin position="193"/>
        <end position="362"/>
    </location>
</feature>
<dbReference type="SUPFAM" id="SSF48403">
    <property type="entry name" value="Ankyrin repeat"/>
    <property type="match status" value="1"/>
</dbReference>
<dbReference type="PROSITE" id="PS50088">
    <property type="entry name" value="ANK_REPEAT"/>
    <property type="match status" value="1"/>
</dbReference>
<dbReference type="Pfam" id="PF24883">
    <property type="entry name" value="NPHP3_N"/>
    <property type="match status" value="1"/>
</dbReference>
<dbReference type="Proteomes" id="UP000054481">
    <property type="component" value="Unassembled WGS sequence"/>
</dbReference>
<evidence type="ECO:0000313" key="5">
    <source>
        <dbReference type="EMBL" id="KJZ69014.1"/>
    </source>
</evidence>
<reference evidence="5 6" key="1">
    <citation type="journal article" date="2014" name="Genome Biol. Evol.">
        <title>Comparative genomics and transcriptomics analyses reveal divergent lifestyle features of nematode endoparasitic fungus Hirsutella minnesotensis.</title>
        <authorList>
            <person name="Lai Y."/>
            <person name="Liu K."/>
            <person name="Zhang X."/>
            <person name="Zhang X."/>
            <person name="Li K."/>
            <person name="Wang N."/>
            <person name="Shu C."/>
            <person name="Wu Y."/>
            <person name="Wang C."/>
            <person name="Bushley K.E."/>
            <person name="Xiang M."/>
            <person name="Liu X."/>
        </authorList>
    </citation>
    <scope>NUCLEOTIDE SEQUENCE [LARGE SCALE GENOMIC DNA]</scope>
    <source>
        <strain evidence="5 6">3608</strain>
    </source>
</reference>
<keyword evidence="1" id="KW-0677">Repeat</keyword>
<evidence type="ECO:0000313" key="6">
    <source>
        <dbReference type="Proteomes" id="UP000054481"/>
    </source>
</evidence>
<sequence length="776" mass="87888">MQQALHRRMPPMTEIVVAVEVAAVIGDVVQGLYGYISAVKSAKGEILNLTRELSLLKNVLNCLDVQCRSDPDLKLNKEIQVGLRHTQDTVLAIQKKLGHSPSKVGSIAATLSWPFRSGDVDNYLLTLERWKTWFSMVIMLDSKEAITSMDAKMQRLSLAIDEVNDSQKTDSMRKEADKVVKWLAPFEARVAGPCQWIWDTDLAAWEDSRASSTQPIFWITGRSGSGKTTLFSSIVDELERRCTADEAARKSVGFHCCSLDVAASQPINNVFGSIFAQIATADSEVVRYFQPMTKSGPKRIPRNNMTTPQICEAMQFLLDRFDCFYLLIDALNERPCGNDDDVIETLITLCKKHANLRVLITSTREPFLDSDLIFFRIMSEEDVNLDIKTYVQRRLQTERIFKSLDPAIQSTVSNHIVTSSHGTFRWAKLCMDHLSRSKTAKAMKISLRDMPLKLNEVYAAMLCRIPDDDKKIAREALTWLCFSLRPLHLHELAEAVVLHEEDTFLDSNVRLINPVVLLEICQDLIYSSDDELTLAHDSIRSFLLSDGIRTSKAAEFALDPASAHRKIMRKCLTYLSLDEFATGPVSKRDGLRDRFTNYPLLGYASQLWPIHSKRFDLQLEDENDILAFFETKRNPNSGTFGAWVQLLLGPLDLDCIHRTEPLYYVASYNMVPILKILLRPGNGVDVNKRGGRYSSTPLFVAVWRGNLEAAKLLYTAGADPRLVDGAGIDSYEMAVHRHLDELVEVFDGNHKSGIQLPVNYHYRWKKHKLIKPHSRF</sequence>
<dbReference type="EMBL" id="KQ030776">
    <property type="protein sequence ID" value="KJZ69014.1"/>
    <property type="molecule type" value="Genomic_DNA"/>
</dbReference>
<dbReference type="SUPFAM" id="SSF52540">
    <property type="entry name" value="P-loop containing nucleoside triphosphate hydrolases"/>
    <property type="match status" value="1"/>
</dbReference>
<dbReference type="InterPro" id="IPR054471">
    <property type="entry name" value="GPIID_WHD"/>
</dbReference>
<dbReference type="SMART" id="SM00248">
    <property type="entry name" value="ANK"/>
    <property type="match status" value="2"/>
</dbReference>
<evidence type="ECO:0000256" key="2">
    <source>
        <dbReference type="PROSITE-ProRule" id="PRU00023"/>
    </source>
</evidence>
<accession>A0A0F8A0Z7</accession>
<dbReference type="Gene3D" id="3.40.50.300">
    <property type="entry name" value="P-loop containing nucleotide triphosphate hydrolases"/>
    <property type="match status" value="1"/>
</dbReference>
<organism evidence="5 6">
    <name type="scientific">Hirsutella minnesotensis 3608</name>
    <dbReference type="NCBI Taxonomy" id="1043627"/>
    <lineage>
        <taxon>Eukaryota</taxon>
        <taxon>Fungi</taxon>
        <taxon>Dikarya</taxon>
        <taxon>Ascomycota</taxon>
        <taxon>Pezizomycotina</taxon>
        <taxon>Sordariomycetes</taxon>
        <taxon>Hypocreomycetidae</taxon>
        <taxon>Hypocreales</taxon>
        <taxon>Ophiocordycipitaceae</taxon>
        <taxon>Hirsutella</taxon>
    </lineage>
</organism>
<dbReference type="InterPro" id="IPR056884">
    <property type="entry name" value="NPHP3-like_N"/>
</dbReference>
<name>A0A0F8A0Z7_9HYPO</name>
<dbReference type="InterPro" id="IPR002110">
    <property type="entry name" value="Ankyrin_rpt"/>
</dbReference>
<dbReference type="Pfam" id="PF12796">
    <property type="entry name" value="Ank_2"/>
    <property type="match status" value="1"/>
</dbReference>
<keyword evidence="6" id="KW-1185">Reference proteome</keyword>
<dbReference type="Gene3D" id="1.25.40.20">
    <property type="entry name" value="Ankyrin repeat-containing domain"/>
    <property type="match status" value="1"/>
</dbReference>
<dbReference type="PROSITE" id="PS50297">
    <property type="entry name" value="ANK_REP_REGION"/>
    <property type="match status" value="1"/>
</dbReference>
<keyword evidence="2" id="KW-0040">ANK repeat</keyword>
<evidence type="ECO:0000259" key="4">
    <source>
        <dbReference type="Pfam" id="PF24883"/>
    </source>
</evidence>
<feature type="domain" description="GPI inositol-deacylase winged helix" evidence="3">
    <location>
        <begin position="469"/>
        <end position="558"/>
    </location>
</feature>
<proteinExistence type="predicted"/>
<dbReference type="PANTHER" id="PTHR10039:SF16">
    <property type="entry name" value="GPI INOSITOL-DEACYLASE"/>
    <property type="match status" value="1"/>
</dbReference>
<dbReference type="PANTHER" id="PTHR10039">
    <property type="entry name" value="AMELOGENIN"/>
    <property type="match status" value="1"/>
</dbReference>
<gene>
    <name evidence="5" type="ORF">HIM_11589</name>
</gene>
<dbReference type="OrthoDB" id="1577640at2759"/>
<feature type="repeat" description="ANK" evidence="2">
    <location>
        <begin position="693"/>
        <end position="725"/>
    </location>
</feature>